<evidence type="ECO:0000313" key="1">
    <source>
        <dbReference type="EMBL" id="CAA2140928.1"/>
    </source>
</evidence>
<accession>A0A679K9L6</accession>
<gene>
    <name evidence="1" type="ORF">MBLL_02373</name>
</gene>
<dbReference type="RefSeq" id="WP_339161002.1">
    <property type="nucleotide sequence ID" value="NZ_LR743510.1"/>
</dbReference>
<geneLocation type="plasmid" evidence="1">
    <name>1</name>
</geneLocation>
<dbReference type="EMBL" id="LR743510">
    <property type="protein sequence ID" value="CAA2140928.1"/>
    <property type="molecule type" value="Genomic_DNA"/>
</dbReference>
<organism evidence="1">
    <name type="scientific">Methylobacterium bullatum</name>
    <dbReference type="NCBI Taxonomy" id="570505"/>
    <lineage>
        <taxon>Bacteria</taxon>
        <taxon>Pseudomonadati</taxon>
        <taxon>Pseudomonadota</taxon>
        <taxon>Alphaproteobacteria</taxon>
        <taxon>Hyphomicrobiales</taxon>
        <taxon>Methylobacteriaceae</taxon>
        <taxon>Methylobacterium</taxon>
    </lineage>
</organism>
<reference evidence="1" key="1">
    <citation type="submission" date="2019-12" db="EMBL/GenBank/DDBJ databases">
        <authorList>
            <person name="Cremers G."/>
        </authorList>
    </citation>
    <scope>NUCLEOTIDE SEQUENCE</scope>
    <source>
        <strain evidence="1">Mbul2</strain>
        <plasmid evidence="1">1</plasmid>
    </source>
</reference>
<dbReference type="AlphaFoldDB" id="A0A679K9L6"/>
<name>A0A679K9L6_9HYPH</name>
<protein>
    <submittedName>
        <fullName evidence="1">Uncharacterized protein</fullName>
    </submittedName>
</protein>
<keyword evidence="1" id="KW-0614">Plasmid</keyword>
<proteinExistence type="predicted"/>
<sequence length="191" mass="20917">MADSTTFDLTLERIALIRRMVVAWNPAGQGAPIVHPDAPYGSTDRDGDIFNVTGDDDGADEEHRALGEALAVFLHNAVLKPGRYAYHNTLAKLSSEDVGDVFRDEATGETPEHVTFDVTAEHLALIPKLNLLWDEARDVPAFDTAEPYGVGTELPSVHHEMQPVLQIFLRYGDLAPGLYRRPDGATVWAAV</sequence>